<dbReference type="InterPro" id="IPR058647">
    <property type="entry name" value="BSH_CzcB-like"/>
</dbReference>
<organism evidence="7 8">
    <name type="scientific">Clostridium estertheticum</name>
    <dbReference type="NCBI Taxonomy" id="238834"/>
    <lineage>
        <taxon>Bacteria</taxon>
        <taxon>Bacillati</taxon>
        <taxon>Bacillota</taxon>
        <taxon>Clostridia</taxon>
        <taxon>Eubacteriales</taxon>
        <taxon>Clostridiaceae</taxon>
        <taxon>Clostridium</taxon>
    </lineage>
</organism>
<dbReference type="CDD" id="cd06849">
    <property type="entry name" value="lipoyl_domain"/>
    <property type="match status" value="1"/>
</dbReference>
<evidence type="ECO:0000313" key="8">
    <source>
        <dbReference type="Proteomes" id="UP001164733"/>
    </source>
</evidence>
<dbReference type="GO" id="GO:0030313">
    <property type="term" value="C:cell envelope"/>
    <property type="evidence" value="ECO:0007669"/>
    <property type="project" value="UniProtKB-SubCell"/>
</dbReference>
<evidence type="ECO:0000256" key="5">
    <source>
        <dbReference type="SAM" id="Phobius"/>
    </source>
</evidence>
<keyword evidence="5" id="KW-0812">Transmembrane</keyword>
<feature type="domain" description="CzcB-like barrel-sandwich hybrid" evidence="6">
    <location>
        <begin position="91"/>
        <end position="185"/>
    </location>
</feature>
<dbReference type="AlphaFoldDB" id="A0AA47EHR1"/>
<evidence type="ECO:0000256" key="2">
    <source>
        <dbReference type="ARBA" id="ARBA00009477"/>
    </source>
</evidence>
<dbReference type="NCBIfam" id="TIGR01730">
    <property type="entry name" value="RND_mfp"/>
    <property type="match status" value="1"/>
</dbReference>
<evidence type="ECO:0000313" key="7">
    <source>
        <dbReference type="EMBL" id="WAG60436.1"/>
    </source>
</evidence>
<feature type="region of interest" description="Disordered" evidence="4">
    <location>
        <begin position="496"/>
        <end position="552"/>
    </location>
</feature>
<dbReference type="GO" id="GO:0022857">
    <property type="term" value="F:transmembrane transporter activity"/>
    <property type="evidence" value="ECO:0007669"/>
    <property type="project" value="InterPro"/>
</dbReference>
<feature type="domain" description="CzcB-like barrel-sandwich hybrid" evidence="6">
    <location>
        <begin position="286"/>
        <end position="379"/>
    </location>
</feature>
<feature type="compositionally biased region" description="Gly residues" evidence="4">
    <location>
        <begin position="609"/>
        <end position="624"/>
    </location>
</feature>
<dbReference type="InterPro" id="IPR050465">
    <property type="entry name" value="UPF0194_transport"/>
</dbReference>
<keyword evidence="3" id="KW-0175">Coiled coil</keyword>
<feature type="transmembrane region" description="Helical" evidence="5">
    <location>
        <begin position="32"/>
        <end position="51"/>
    </location>
</feature>
<keyword evidence="5" id="KW-0472">Membrane</keyword>
<evidence type="ECO:0000259" key="6">
    <source>
        <dbReference type="Pfam" id="PF25973"/>
    </source>
</evidence>
<feature type="region of interest" description="Disordered" evidence="4">
    <location>
        <begin position="591"/>
        <end position="624"/>
    </location>
</feature>
<accession>A0AA47EHR1</accession>
<comment type="similarity">
    <text evidence="2">Belongs to the membrane fusion protein (MFP) (TC 8.A.1) family.</text>
</comment>
<comment type="subcellular location">
    <subcellularLocation>
        <location evidence="1">Cell envelope</location>
    </subcellularLocation>
</comment>
<dbReference type="EMBL" id="CP086239">
    <property type="protein sequence ID" value="WAG60436.1"/>
    <property type="molecule type" value="Genomic_DNA"/>
</dbReference>
<dbReference type="GO" id="GO:0016020">
    <property type="term" value="C:membrane"/>
    <property type="evidence" value="ECO:0007669"/>
    <property type="project" value="InterPro"/>
</dbReference>
<name>A0AA47EHR1_9CLOT</name>
<keyword evidence="5" id="KW-1133">Transmembrane helix</keyword>
<dbReference type="InterPro" id="IPR006143">
    <property type="entry name" value="RND_pump_MFP"/>
</dbReference>
<gene>
    <name evidence="7" type="ORF">LL038_23405</name>
</gene>
<sequence length="624" mass="65150">MKNLLKNLKEFKFNEILPKIKEWVLNLSKKQVIIFAVVVVAFVGVYKSHIIKDKFFASKAVVKQNTTAAKKGNLKVVVSGSGPIYFTNSNKIYSKIGANVKKVNYKEGDSVKAGDVIYELDSTDAQTALNTDLNSYKQNQISATTSNDAVNNLSVTAPFAGLVSDILVKEGDTVQKGTTVFTIADISKLKVLLTYNSSAAGKIAVGQTAKVYLTSLMQSVSGKVTYISNETTGTTVGGKLYTVEIQITNPGSVLEGMTASADIAATGGTISSTGTAELNYIKKQLVTSITGGTVENVAVKQNQTVSSGQVLVTMSSADIARAKENSDLQLENAQATVALKTKQLDNYKIIAPIDGVITKMSNKVGDTLKAGDELSDVSDPKQMEFDIPVDELDIAKLKVGQKTSISVDALPATTKTPVTGVVGKIAVTGVSESGVTTFVVTIKINDNLGILKGGMNANGEIEVSNKDNILYVPIEAITTVNDKSYVYIKTAGVRSSADGAMGGQPGEDTTTTGSSKESAAKVTTKITQDAKSARAKAKATDKTSGKASTKVNYYDGSTKTQVEVGANNDTYIEITSGVKEGDVIVLPQTQAASTTKSTTKSATKTKSSGAGGSSGGGAPGGGGF</sequence>
<feature type="compositionally biased region" description="Polar residues" evidence="4">
    <location>
        <begin position="507"/>
        <end position="517"/>
    </location>
</feature>
<dbReference type="Pfam" id="PF25973">
    <property type="entry name" value="BSH_CzcB"/>
    <property type="match status" value="2"/>
</dbReference>
<proteinExistence type="inferred from homology"/>
<evidence type="ECO:0000256" key="4">
    <source>
        <dbReference type="SAM" id="MobiDB-lite"/>
    </source>
</evidence>
<reference evidence="7" key="1">
    <citation type="submission" date="2021-11" db="EMBL/GenBank/DDBJ databases">
        <title>Clostridia strains as spoilage organisms.</title>
        <authorList>
            <person name="Wambui J."/>
            <person name="Stevens M.J.A."/>
            <person name="Stephan R."/>
        </authorList>
    </citation>
    <scope>NUCLEOTIDE SEQUENCE</scope>
    <source>
        <strain evidence="7">CF009</strain>
    </source>
</reference>
<dbReference type="PANTHER" id="PTHR32347">
    <property type="entry name" value="EFFLUX SYSTEM COMPONENT YKNX-RELATED"/>
    <property type="match status" value="1"/>
</dbReference>
<evidence type="ECO:0000256" key="1">
    <source>
        <dbReference type="ARBA" id="ARBA00004196"/>
    </source>
</evidence>
<evidence type="ECO:0000256" key="3">
    <source>
        <dbReference type="ARBA" id="ARBA00023054"/>
    </source>
</evidence>
<dbReference type="Proteomes" id="UP001164733">
    <property type="component" value="Chromosome"/>
</dbReference>
<feature type="compositionally biased region" description="Low complexity" evidence="4">
    <location>
        <begin position="591"/>
        <end position="608"/>
    </location>
</feature>
<protein>
    <submittedName>
        <fullName evidence="7">Efflux RND transporter periplasmic adaptor subunit</fullName>
    </submittedName>
</protein>
<dbReference type="RefSeq" id="WP_216122794.1">
    <property type="nucleotide sequence ID" value="NZ_CP086239.1"/>
</dbReference>